<gene>
    <name evidence="1" type="ORF">ECPE_LOCUS2487</name>
</gene>
<dbReference type="AlphaFoldDB" id="A0A183A6A2"/>
<dbReference type="WBParaSite" id="ECPE_0000248701-mRNA-1">
    <property type="protein sequence ID" value="ECPE_0000248701-mRNA-1"/>
    <property type="gene ID" value="ECPE_0000248701"/>
</dbReference>
<evidence type="ECO:0000313" key="2">
    <source>
        <dbReference type="Proteomes" id="UP000272942"/>
    </source>
</evidence>
<dbReference type="Proteomes" id="UP000272942">
    <property type="component" value="Unassembled WGS sequence"/>
</dbReference>
<organism evidence="3">
    <name type="scientific">Echinostoma caproni</name>
    <dbReference type="NCBI Taxonomy" id="27848"/>
    <lineage>
        <taxon>Eukaryota</taxon>
        <taxon>Metazoa</taxon>
        <taxon>Spiralia</taxon>
        <taxon>Lophotrochozoa</taxon>
        <taxon>Platyhelminthes</taxon>
        <taxon>Trematoda</taxon>
        <taxon>Digenea</taxon>
        <taxon>Plagiorchiida</taxon>
        <taxon>Echinostomata</taxon>
        <taxon>Echinostomatoidea</taxon>
        <taxon>Echinostomatidae</taxon>
        <taxon>Echinostoma</taxon>
    </lineage>
</organism>
<reference evidence="3" key="1">
    <citation type="submission" date="2016-06" db="UniProtKB">
        <authorList>
            <consortium name="WormBaseParasite"/>
        </authorList>
    </citation>
    <scope>IDENTIFICATION</scope>
</reference>
<dbReference type="EMBL" id="UZAN01039645">
    <property type="protein sequence ID" value="VDP66615.1"/>
    <property type="molecule type" value="Genomic_DNA"/>
</dbReference>
<sequence length="392" mass="45599">MCQTCLRRSCWTEAQRRNAGNELAEDLTQSWDWMRDDALRLAKEQDHKCCGVSCYSNPSCQEYYNPVCQRYTINQPEMEEVCLQGQTLKFTLNPEFDLNNGSYLCHLRHNPPDHLYYVRTWLVIDNRLQTDPVEMEVTAAEPTHVHKVGLDQQTAVWGSPSRVQRRAEDLMQQRIARQKHGQLWLWDKMIQLEHQSKLPIWPEAIVKRESGSDQLTLYRLKTLDEFGHMKPELQKHRDEKYVVTRPFLYNTESWGNQSCHLNISHLHQSQPIYAESTGLPIMLTYPIRIGKTGAFEYLVDNRQAPSAYFELKTHSKRRNSVLRFAFCSLASGITPTASRRVNRTTTARSVPVGTLVDHLEQRPQIRGVEQIQSTFNAITCTEEQIWRITVHG</sequence>
<keyword evidence="2" id="KW-1185">Reference proteome</keyword>
<proteinExistence type="predicted"/>
<name>A0A183A6A2_9TREM</name>
<evidence type="ECO:0000313" key="3">
    <source>
        <dbReference type="WBParaSite" id="ECPE_0000248701-mRNA-1"/>
    </source>
</evidence>
<protein>
    <submittedName>
        <fullName evidence="3">Ig-like domain-containing protein</fullName>
    </submittedName>
</protein>
<evidence type="ECO:0000313" key="1">
    <source>
        <dbReference type="EMBL" id="VDP66615.1"/>
    </source>
</evidence>
<dbReference type="OrthoDB" id="6259481at2759"/>
<accession>A0A183A6A2</accession>
<reference evidence="1 2" key="2">
    <citation type="submission" date="2018-11" db="EMBL/GenBank/DDBJ databases">
        <authorList>
            <consortium name="Pathogen Informatics"/>
        </authorList>
    </citation>
    <scope>NUCLEOTIDE SEQUENCE [LARGE SCALE GENOMIC DNA]</scope>
    <source>
        <strain evidence="1 2">Egypt</strain>
    </source>
</reference>